<dbReference type="RefSeq" id="XP_013176101.1">
    <property type="nucleotide sequence ID" value="XM_013320647.1"/>
</dbReference>
<dbReference type="KEGG" id="pxu:106124176"/>
<protein>
    <submittedName>
        <fullName evidence="2">Uncharacterized protein LOC106124176</fullName>
    </submittedName>
</protein>
<feature type="chain" id="PRO_5042548441" evidence="1">
    <location>
        <begin position="21"/>
        <end position="236"/>
    </location>
</feature>
<organism evidence="2">
    <name type="scientific">Papilio xuthus</name>
    <name type="common">Asian swallowtail butterfly</name>
    <dbReference type="NCBI Taxonomy" id="66420"/>
    <lineage>
        <taxon>Eukaryota</taxon>
        <taxon>Metazoa</taxon>
        <taxon>Ecdysozoa</taxon>
        <taxon>Arthropoda</taxon>
        <taxon>Hexapoda</taxon>
        <taxon>Insecta</taxon>
        <taxon>Pterygota</taxon>
        <taxon>Neoptera</taxon>
        <taxon>Endopterygota</taxon>
        <taxon>Lepidoptera</taxon>
        <taxon>Glossata</taxon>
        <taxon>Ditrysia</taxon>
        <taxon>Papilionoidea</taxon>
        <taxon>Papilionidae</taxon>
        <taxon>Papilioninae</taxon>
        <taxon>Papilio</taxon>
    </lineage>
</organism>
<reference evidence="2" key="1">
    <citation type="submission" date="2025-08" db="UniProtKB">
        <authorList>
            <consortium name="RefSeq"/>
        </authorList>
    </citation>
    <scope>IDENTIFICATION</scope>
</reference>
<evidence type="ECO:0000313" key="2">
    <source>
        <dbReference type="RefSeq" id="XP_013176101.1"/>
    </source>
</evidence>
<gene>
    <name evidence="2" type="primary">LOC106124176</name>
</gene>
<dbReference type="AlphaFoldDB" id="A0AAJ6ZN54"/>
<dbReference type="GeneID" id="106124176"/>
<evidence type="ECO:0000256" key="1">
    <source>
        <dbReference type="SAM" id="SignalP"/>
    </source>
</evidence>
<dbReference type="Proteomes" id="UP000694872">
    <property type="component" value="Unplaced"/>
</dbReference>
<sequence>MAGLIFLSVTILFASKFSEAINTKMDFGEVKDTAVVTDSSKENEDVEVQHTIVVSTKLKNNNRRGLHNSRDDNINLSRTANLKREDSGEVPVIKGDKAVETTAIFTPDTRVKFPDNTFNAFTRHNPTDDNDVYPNLGLNPVHFKPSNYYNNMNWWNQENSRNFNTFKSRNDRTGYAQRTNFNRGSNDDGVRDFFCMKCRELSRRQGYRGCEQLRNDPWYENTTPKMKIDGKLAKLN</sequence>
<feature type="signal peptide" evidence="1">
    <location>
        <begin position="1"/>
        <end position="20"/>
    </location>
</feature>
<name>A0AAJ6ZN54_PAPXU</name>
<proteinExistence type="predicted"/>
<keyword evidence="1" id="KW-0732">Signal</keyword>
<accession>A0AAJ6ZN54</accession>